<dbReference type="PANTHER" id="PTHR43540">
    <property type="entry name" value="PEROXYUREIDOACRYLATE/UREIDOACRYLATE AMIDOHYDROLASE-RELATED"/>
    <property type="match status" value="1"/>
</dbReference>
<dbReference type="PANTHER" id="PTHR43540:SF1">
    <property type="entry name" value="ISOCHORISMATASE HYDROLASE"/>
    <property type="match status" value="1"/>
</dbReference>
<dbReference type="Proteomes" id="UP000566995">
    <property type="component" value="Unassembled WGS sequence"/>
</dbReference>
<accession>A0A7W7KH97</accession>
<dbReference type="RefSeq" id="WP_184586536.1">
    <property type="nucleotide sequence ID" value="NZ_JACHLI010000003.1"/>
</dbReference>
<dbReference type="InterPro" id="IPR050272">
    <property type="entry name" value="Isochorismatase-like_hydrls"/>
</dbReference>
<dbReference type="Pfam" id="PF00857">
    <property type="entry name" value="Isochorismatase"/>
    <property type="match status" value="1"/>
</dbReference>
<comment type="caution">
    <text evidence="3">The sequence shown here is derived from an EMBL/GenBank/DDBJ whole genome shotgun (WGS) entry which is preliminary data.</text>
</comment>
<evidence type="ECO:0000259" key="2">
    <source>
        <dbReference type="Pfam" id="PF00857"/>
    </source>
</evidence>
<feature type="domain" description="Isochorismatase-like" evidence="2">
    <location>
        <begin position="5"/>
        <end position="175"/>
    </location>
</feature>
<organism evidence="3 4">
    <name type="scientific">Pseudomonas nitroreducens</name>
    <dbReference type="NCBI Taxonomy" id="46680"/>
    <lineage>
        <taxon>Bacteria</taxon>
        <taxon>Pseudomonadati</taxon>
        <taxon>Pseudomonadota</taxon>
        <taxon>Gammaproteobacteria</taxon>
        <taxon>Pseudomonadales</taxon>
        <taxon>Pseudomonadaceae</taxon>
        <taxon>Pseudomonas</taxon>
    </lineage>
</organism>
<dbReference type="GO" id="GO:0016787">
    <property type="term" value="F:hydrolase activity"/>
    <property type="evidence" value="ECO:0007669"/>
    <property type="project" value="UniProtKB-KW"/>
</dbReference>
<dbReference type="AlphaFoldDB" id="A0A7W7KH97"/>
<proteinExistence type="predicted"/>
<evidence type="ECO:0000313" key="4">
    <source>
        <dbReference type="Proteomes" id="UP000566995"/>
    </source>
</evidence>
<dbReference type="InterPro" id="IPR036380">
    <property type="entry name" value="Isochorismatase-like_sf"/>
</dbReference>
<sequence length="184" mass="20223">MTPPALLIIDQQKGMQASPEPRNNPQAEQRIGELLAAWRGKGWPLVHVRHLSRTPGSPFWPGQPGAEFQDALAPLEHEHVVEKNVPDAFIHSGLERWLRVRGIEAVVICGVSTNNSVEATTRSAGNLGFQTRVVADACFAFAKPDFNGLQRSAEEVHAMSLANLQGEYAQVLDANSLLREWSLN</sequence>
<dbReference type="CDD" id="cd01014">
    <property type="entry name" value="nicotinamidase_related"/>
    <property type="match status" value="1"/>
</dbReference>
<keyword evidence="1" id="KW-0378">Hydrolase</keyword>
<reference evidence="3 4" key="1">
    <citation type="submission" date="2020-08" db="EMBL/GenBank/DDBJ databases">
        <title>Functional genomics of gut bacteria from endangered species of beetles.</title>
        <authorList>
            <person name="Carlos-Shanley C."/>
        </authorList>
    </citation>
    <scope>NUCLEOTIDE SEQUENCE [LARGE SCALE GENOMIC DNA]</scope>
    <source>
        <strain evidence="3 4">S00179</strain>
    </source>
</reference>
<dbReference type="Gene3D" id="3.40.50.850">
    <property type="entry name" value="Isochorismatase-like"/>
    <property type="match status" value="1"/>
</dbReference>
<evidence type="ECO:0000313" key="3">
    <source>
        <dbReference type="EMBL" id="MBB4862254.1"/>
    </source>
</evidence>
<dbReference type="InterPro" id="IPR000868">
    <property type="entry name" value="Isochorismatase-like_dom"/>
</dbReference>
<evidence type="ECO:0000256" key="1">
    <source>
        <dbReference type="ARBA" id="ARBA00022801"/>
    </source>
</evidence>
<name>A0A7W7KH97_PSENT</name>
<gene>
    <name evidence="3" type="ORF">HNP46_001092</name>
</gene>
<protein>
    <submittedName>
        <fullName evidence="3">Nicotinamidase-related amidase</fullName>
    </submittedName>
</protein>
<dbReference type="SUPFAM" id="SSF52499">
    <property type="entry name" value="Isochorismatase-like hydrolases"/>
    <property type="match status" value="1"/>
</dbReference>
<dbReference type="EMBL" id="JACHLI010000003">
    <property type="protein sequence ID" value="MBB4862254.1"/>
    <property type="molecule type" value="Genomic_DNA"/>
</dbReference>